<reference evidence="1 2" key="1">
    <citation type="submission" date="2018-06" db="EMBL/GenBank/DDBJ databases">
        <authorList>
            <consortium name="Pathogen Informatics"/>
            <person name="Doyle S."/>
        </authorList>
    </citation>
    <scope>NUCLEOTIDE SEQUENCE [LARGE SCALE GENOMIC DNA]</scope>
    <source>
        <strain evidence="1 2">NCTC10717</strain>
    </source>
</reference>
<sequence length="79" mass="8701">MQQTTIAPWRGNSALLFSRPRFSSLFSLALLNESSAGTIEDPQPVITPSVEPLSLTAQDIARLHQELAEIKALLKERQA</sequence>
<evidence type="ECO:0000313" key="1">
    <source>
        <dbReference type="EMBL" id="SUO92580.1"/>
    </source>
</evidence>
<name>A0A380MJF3_9GAMM</name>
<evidence type="ECO:0000313" key="2">
    <source>
        <dbReference type="Proteomes" id="UP000254575"/>
    </source>
</evidence>
<gene>
    <name evidence="1" type="ORF">NCTC10717_00628</name>
</gene>
<dbReference type="AlphaFoldDB" id="A0A380MJF3"/>
<organism evidence="1 2">
    <name type="scientific">Suttonella indologenes</name>
    <dbReference type="NCBI Taxonomy" id="13276"/>
    <lineage>
        <taxon>Bacteria</taxon>
        <taxon>Pseudomonadati</taxon>
        <taxon>Pseudomonadota</taxon>
        <taxon>Gammaproteobacteria</taxon>
        <taxon>Cardiobacteriales</taxon>
        <taxon>Cardiobacteriaceae</taxon>
        <taxon>Suttonella</taxon>
    </lineage>
</organism>
<keyword evidence="2" id="KW-1185">Reference proteome</keyword>
<dbReference type="Proteomes" id="UP000254575">
    <property type="component" value="Unassembled WGS sequence"/>
</dbReference>
<protein>
    <submittedName>
        <fullName evidence="1">Uncharacterized protein</fullName>
    </submittedName>
</protein>
<proteinExistence type="predicted"/>
<dbReference type="EMBL" id="UHIA01000003">
    <property type="protein sequence ID" value="SUO92580.1"/>
    <property type="molecule type" value="Genomic_DNA"/>
</dbReference>
<accession>A0A380MJF3</accession>
<dbReference type="RefSeq" id="WP_115217904.1">
    <property type="nucleotide sequence ID" value="NZ_UHIA01000003.1"/>
</dbReference>